<protein>
    <submittedName>
        <fullName evidence="5">Sigma 54-interacting transcriptional regulator</fullName>
    </submittedName>
</protein>
<dbReference type="Proteomes" id="UP001078443">
    <property type="component" value="Unassembled WGS sequence"/>
</dbReference>
<dbReference type="InterPro" id="IPR003593">
    <property type="entry name" value="AAA+_ATPase"/>
</dbReference>
<dbReference type="EMBL" id="JAPQER010000002">
    <property type="protein sequence ID" value="MCY6484074.1"/>
    <property type="molecule type" value="Genomic_DNA"/>
</dbReference>
<dbReference type="CDD" id="cd00130">
    <property type="entry name" value="PAS"/>
    <property type="match status" value="1"/>
</dbReference>
<dbReference type="PROSITE" id="PS50045">
    <property type="entry name" value="SIGMA54_INTERACT_4"/>
    <property type="match status" value="1"/>
</dbReference>
<evidence type="ECO:0000256" key="2">
    <source>
        <dbReference type="ARBA" id="ARBA00022840"/>
    </source>
</evidence>
<dbReference type="SMART" id="SM00382">
    <property type="entry name" value="AAA"/>
    <property type="match status" value="1"/>
</dbReference>
<dbReference type="Gene3D" id="1.10.10.10">
    <property type="entry name" value="Winged helix-like DNA-binding domain superfamily/Winged helix DNA-binding domain"/>
    <property type="match status" value="1"/>
</dbReference>
<dbReference type="PANTHER" id="PTHR32071:SF57">
    <property type="entry name" value="C4-DICARBOXYLATE TRANSPORT TRANSCRIPTIONAL REGULATORY PROTEIN DCTD"/>
    <property type="match status" value="1"/>
</dbReference>
<dbReference type="Gene3D" id="3.40.50.300">
    <property type="entry name" value="P-loop containing nucleotide triphosphate hydrolases"/>
    <property type="match status" value="1"/>
</dbReference>
<sequence length="686" mass="78095">MKKKIAVVTLSSAVAAFYCKQLQELFGEHMIVEKYSLDNNSIKGTIDTDIVVISTDSIYGTVKKYIKDDCEIIITSITLSKIGLEKITEIPKDKKVMLVNLSLEMAVETISLIYQLGVNHVEFIPVYPRIDEIPDLDIAITPGESRYVPKNVKQVIDIGHRVLDINTIIDIAVKLDLDDLLKKHKIQRYFKSIVTNRYGVEKLMRLTNRLESQFSILLQGLEEGIIGVDLEGIVYFYNESAESIIGLKKEEVLGKHVKELIPQLPFEQVLYKSKSIKQKLVKINGCAISVNVDPITSDRNLYGAAAIIKRFSDAEKEQHKLRSQLLGKGHIAKYSFQDIIGESEVMNKVKDIAKRMAKSDSSILIRGETGTGKELFAQAIHNSSNRKEYQFVAVNCAALPESLLESELFGYEEGAFTGARKGGKLGLFELAHMGTLFLDEIGEMELSLQARLLRAIQEREVMRIGGDRVIHVDVRIIAATNRNLKELVNKGDFRQDLYFRLNVLPLNLIPLRERKEDILLLVDEIKKELNIDFKLSNQATNAFLKYRWEGNVRELRNYIEYLAHLEKKEIDVEELPFNCECINYIDNISSLSDFEENTLKRFKMNVGNKIEKYIFILKNLEESYKNKLRIGRRSLADNAKLKGVFLSEQEIRTILNELQSYGMVSISRGRGGTEITEFGLKVVKNL</sequence>
<gene>
    <name evidence="5" type="ORF">OW763_06875</name>
</gene>
<dbReference type="PROSITE" id="PS50112">
    <property type="entry name" value="PAS"/>
    <property type="match status" value="1"/>
</dbReference>
<dbReference type="InterPro" id="IPR035965">
    <property type="entry name" value="PAS-like_dom_sf"/>
</dbReference>
<name>A0ABT4CYN2_9CLOT</name>
<dbReference type="CDD" id="cd00009">
    <property type="entry name" value="AAA"/>
    <property type="match status" value="1"/>
</dbReference>
<dbReference type="InterPro" id="IPR000014">
    <property type="entry name" value="PAS"/>
</dbReference>
<evidence type="ECO:0000259" key="4">
    <source>
        <dbReference type="PROSITE" id="PS50112"/>
    </source>
</evidence>
<organism evidence="5 6">
    <name type="scientific">Clostridium aestuarii</name>
    <dbReference type="NCBI Taxonomy" id="338193"/>
    <lineage>
        <taxon>Bacteria</taxon>
        <taxon>Bacillati</taxon>
        <taxon>Bacillota</taxon>
        <taxon>Clostridia</taxon>
        <taxon>Eubacteriales</taxon>
        <taxon>Clostridiaceae</taxon>
        <taxon>Clostridium</taxon>
    </lineage>
</organism>
<dbReference type="Pfam" id="PF00989">
    <property type="entry name" value="PAS"/>
    <property type="match status" value="1"/>
</dbReference>
<feature type="domain" description="PAS" evidence="4">
    <location>
        <begin position="210"/>
        <end position="261"/>
    </location>
</feature>
<keyword evidence="2" id="KW-0067">ATP-binding</keyword>
<dbReference type="PANTHER" id="PTHR32071">
    <property type="entry name" value="TRANSCRIPTIONAL REGULATORY PROTEIN"/>
    <property type="match status" value="1"/>
</dbReference>
<keyword evidence="1" id="KW-0547">Nucleotide-binding</keyword>
<dbReference type="RefSeq" id="WP_268040346.1">
    <property type="nucleotide sequence ID" value="NZ_JAPQER010000002.1"/>
</dbReference>
<proteinExistence type="predicted"/>
<evidence type="ECO:0000313" key="6">
    <source>
        <dbReference type="Proteomes" id="UP001078443"/>
    </source>
</evidence>
<feature type="domain" description="Sigma-54 factor interaction" evidence="3">
    <location>
        <begin position="339"/>
        <end position="564"/>
    </location>
</feature>
<dbReference type="InterPro" id="IPR058031">
    <property type="entry name" value="AAA_lid_NorR"/>
</dbReference>
<evidence type="ECO:0000256" key="1">
    <source>
        <dbReference type="ARBA" id="ARBA00022741"/>
    </source>
</evidence>
<accession>A0ABT4CYN2</accession>
<keyword evidence="6" id="KW-1185">Reference proteome</keyword>
<evidence type="ECO:0000259" key="3">
    <source>
        <dbReference type="PROSITE" id="PS50045"/>
    </source>
</evidence>
<dbReference type="InterPro" id="IPR025662">
    <property type="entry name" value="Sigma_54_int_dom_ATP-bd_1"/>
</dbReference>
<dbReference type="SUPFAM" id="SSF55785">
    <property type="entry name" value="PYP-like sensor domain (PAS domain)"/>
    <property type="match status" value="1"/>
</dbReference>
<dbReference type="InterPro" id="IPR036388">
    <property type="entry name" value="WH-like_DNA-bd_sf"/>
</dbReference>
<dbReference type="InterPro" id="IPR002078">
    <property type="entry name" value="Sigma_54_int"/>
</dbReference>
<dbReference type="Gene3D" id="3.30.450.20">
    <property type="entry name" value="PAS domain"/>
    <property type="match status" value="1"/>
</dbReference>
<comment type="caution">
    <text evidence="5">The sequence shown here is derived from an EMBL/GenBank/DDBJ whole genome shotgun (WGS) entry which is preliminary data.</text>
</comment>
<dbReference type="Pfam" id="PF00158">
    <property type="entry name" value="Sigma54_activat"/>
    <property type="match status" value="1"/>
</dbReference>
<dbReference type="SUPFAM" id="SSF52540">
    <property type="entry name" value="P-loop containing nucleoside triphosphate hydrolases"/>
    <property type="match status" value="1"/>
</dbReference>
<dbReference type="NCBIfam" id="TIGR00229">
    <property type="entry name" value="sensory_box"/>
    <property type="match status" value="1"/>
</dbReference>
<dbReference type="InterPro" id="IPR013767">
    <property type="entry name" value="PAS_fold"/>
</dbReference>
<dbReference type="Pfam" id="PF25601">
    <property type="entry name" value="AAA_lid_14"/>
    <property type="match status" value="1"/>
</dbReference>
<dbReference type="Gene3D" id="1.10.8.60">
    <property type="match status" value="1"/>
</dbReference>
<dbReference type="SMART" id="SM00091">
    <property type="entry name" value="PAS"/>
    <property type="match status" value="1"/>
</dbReference>
<dbReference type="PROSITE" id="PS00675">
    <property type="entry name" value="SIGMA54_INTERACT_1"/>
    <property type="match status" value="1"/>
</dbReference>
<dbReference type="InterPro" id="IPR027417">
    <property type="entry name" value="P-loop_NTPase"/>
</dbReference>
<evidence type="ECO:0000313" key="5">
    <source>
        <dbReference type="EMBL" id="MCY6484074.1"/>
    </source>
</evidence>
<reference evidence="5" key="1">
    <citation type="submission" date="2022-12" db="EMBL/GenBank/DDBJ databases">
        <authorList>
            <person name="Wang J."/>
        </authorList>
    </citation>
    <scope>NUCLEOTIDE SEQUENCE</scope>
    <source>
        <strain evidence="5">HY-45-18</strain>
    </source>
</reference>